<sequence length="280" mass="31568">MIQVIATDLDGTLFYPKSPVKMLPRANRAFLNLFFSKGGRLVVASSRSHNFHDKFIKKAGRPIDWIGCDGTFVNVGGKLIFEAFFEPKPLKDFLLDIRKRIDPALLLLTSKTRPIVMTKTRVNKLTNFGYFAYEAFQGVYREPFVRSDHVFYAEIEKGETMKIMILVGIGAKKKQEAERLTEQLKAEYPDFEFTWLNQFIEVTPKGCTKASGVIKYLDYLGISKDNVLVVGDSGNDVSMFDCFNANSYCMSHAPESVKAHAAHIIDKVADLEPILYPSVG</sequence>
<dbReference type="Pfam" id="PF08282">
    <property type="entry name" value="Hydrolase_3"/>
    <property type="match status" value="1"/>
</dbReference>
<dbReference type="InterPro" id="IPR036412">
    <property type="entry name" value="HAD-like_sf"/>
</dbReference>
<evidence type="ECO:0000313" key="2">
    <source>
        <dbReference type="Proteomes" id="UP000824070"/>
    </source>
</evidence>
<dbReference type="Proteomes" id="UP000824070">
    <property type="component" value="Unassembled WGS sequence"/>
</dbReference>
<dbReference type="Gene3D" id="3.40.50.1000">
    <property type="entry name" value="HAD superfamily/HAD-like"/>
    <property type="match status" value="1"/>
</dbReference>
<dbReference type="AlphaFoldDB" id="A0A9D1LP49"/>
<dbReference type="SUPFAM" id="SSF56784">
    <property type="entry name" value="HAD-like"/>
    <property type="match status" value="1"/>
</dbReference>
<organism evidence="1 2">
    <name type="scientific">Candidatus Alloenteromonas pullicola</name>
    <dbReference type="NCBI Taxonomy" id="2840784"/>
    <lineage>
        <taxon>Bacteria</taxon>
        <taxon>Bacillati</taxon>
        <taxon>Bacillota</taxon>
        <taxon>Bacillota incertae sedis</taxon>
        <taxon>Candidatus Alloenteromonas</taxon>
    </lineage>
</organism>
<comment type="caution">
    <text evidence="1">The sequence shown here is derived from an EMBL/GenBank/DDBJ whole genome shotgun (WGS) entry which is preliminary data.</text>
</comment>
<dbReference type="NCBIfam" id="TIGR01484">
    <property type="entry name" value="HAD-SF-IIB"/>
    <property type="match status" value="1"/>
</dbReference>
<proteinExistence type="predicted"/>
<dbReference type="InterPro" id="IPR023214">
    <property type="entry name" value="HAD_sf"/>
</dbReference>
<dbReference type="GO" id="GO:0016791">
    <property type="term" value="F:phosphatase activity"/>
    <property type="evidence" value="ECO:0007669"/>
    <property type="project" value="TreeGrafter"/>
</dbReference>
<name>A0A9D1LP49_9FIRM</name>
<evidence type="ECO:0000313" key="1">
    <source>
        <dbReference type="EMBL" id="HIU45479.1"/>
    </source>
</evidence>
<dbReference type="InterPro" id="IPR006379">
    <property type="entry name" value="HAD-SF_hydro_IIB"/>
</dbReference>
<dbReference type="EMBL" id="DVMV01000033">
    <property type="protein sequence ID" value="HIU45479.1"/>
    <property type="molecule type" value="Genomic_DNA"/>
</dbReference>
<dbReference type="PANTHER" id="PTHR10000">
    <property type="entry name" value="PHOSPHOSERINE PHOSPHATASE"/>
    <property type="match status" value="1"/>
</dbReference>
<dbReference type="Gene3D" id="3.30.1240.10">
    <property type="match status" value="1"/>
</dbReference>
<accession>A0A9D1LP49</accession>
<dbReference type="GO" id="GO:0000287">
    <property type="term" value="F:magnesium ion binding"/>
    <property type="evidence" value="ECO:0007669"/>
    <property type="project" value="TreeGrafter"/>
</dbReference>
<gene>
    <name evidence="1" type="ORF">IAC52_04195</name>
</gene>
<dbReference type="GO" id="GO:0005829">
    <property type="term" value="C:cytosol"/>
    <property type="evidence" value="ECO:0007669"/>
    <property type="project" value="TreeGrafter"/>
</dbReference>
<reference evidence="1" key="1">
    <citation type="submission" date="2020-10" db="EMBL/GenBank/DDBJ databases">
        <authorList>
            <person name="Gilroy R."/>
        </authorList>
    </citation>
    <scope>NUCLEOTIDE SEQUENCE</scope>
    <source>
        <strain evidence="1">ChiGjej1B1-22543</strain>
    </source>
</reference>
<reference evidence="1" key="2">
    <citation type="journal article" date="2021" name="PeerJ">
        <title>Extensive microbial diversity within the chicken gut microbiome revealed by metagenomics and culture.</title>
        <authorList>
            <person name="Gilroy R."/>
            <person name="Ravi A."/>
            <person name="Getino M."/>
            <person name="Pursley I."/>
            <person name="Horton D.L."/>
            <person name="Alikhan N.F."/>
            <person name="Baker D."/>
            <person name="Gharbi K."/>
            <person name="Hall N."/>
            <person name="Watson M."/>
            <person name="Adriaenssens E.M."/>
            <person name="Foster-Nyarko E."/>
            <person name="Jarju S."/>
            <person name="Secka A."/>
            <person name="Antonio M."/>
            <person name="Oren A."/>
            <person name="Chaudhuri R.R."/>
            <person name="La Ragione R."/>
            <person name="Hildebrand F."/>
            <person name="Pallen M.J."/>
        </authorList>
    </citation>
    <scope>NUCLEOTIDE SEQUENCE</scope>
    <source>
        <strain evidence="1">ChiGjej1B1-22543</strain>
    </source>
</reference>
<dbReference type="PANTHER" id="PTHR10000:SF8">
    <property type="entry name" value="HAD SUPERFAMILY HYDROLASE-LIKE, TYPE 3"/>
    <property type="match status" value="1"/>
</dbReference>
<protein>
    <submittedName>
        <fullName evidence="1">HAD family phosphatase</fullName>
    </submittedName>
</protein>